<dbReference type="InterPro" id="IPR007420">
    <property type="entry name" value="DUF465"/>
</dbReference>
<dbReference type="InterPro" id="IPR038444">
    <property type="entry name" value="DUF465_sf"/>
</dbReference>
<accession>A0ABV7GZ65</accession>
<dbReference type="Pfam" id="PF04325">
    <property type="entry name" value="DUF465"/>
    <property type="match status" value="1"/>
</dbReference>
<name>A0ABV7GZ65_9BURK</name>
<gene>
    <name evidence="1" type="ORF">ACFOEN_04020</name>
</gene>
<organism evidence="1 2">
    <name type="scientific">Piscinibacterium candidicorallinum</name>
    <dbReference type="NCBI Taxonomy" id="1793872"/>
    <lineage>
        <taxon>Bacteria</taxon>
        <taxon>Pseudomonadati</taxon>
        <taxon>Pseudomonadota</taxon>
        <taxon>Betaproteobacteria</taxon>
        <taxon>Burkholderiales</taxon>
        <taxon>Piscinibacterium</taxon>
    </lineage>
</organism>
<protein>
    <submittedName>
        <fullName evidence="1">YdcH family protein</fullName>
    </submittedName>
</protein>
<keyword evidence="2" id="KW-1185">Reference proteome</keyword>
<evidence type="ECO:0000313" key="1">
    <source>
        <dbReference type="EMBL" id="MFC3146805.1"/>
    </source>
</evidence>
<reference evidence="2" key="1">
    <citation type="journal article" date="2019" name="Int. J. Syst. Evol. Microbiol.">
        <title>The Global Catalogue of Microorganisms (GCM) 10K type strain sequencing project: providing services to taxonomists for standard genome sequencing and annotation.</title>
        <authorList>
            <consortium name="The Broad Institute Genomics Platform"/>
            <consortium name="The Broad Institute Genome Sequencing Center for Infectious Disease"/>
            <person name="Wu L."/>
            <person name="Ma J."/>
        </authorList>
    </citation>
    <scope>NUCLEOTIDE SEQUENCE [LARGE SCALE GENOMIC DNA]</scope>
    <source>
        <strain evidence="2">KCTC 52168</strain>
    </source>
</reference>
<dbReference type="Gene3D" id="6.10.280.50">
    <property type="match status" value="1"/>
</dbReference>
<comment type="caution">
    <text evidence="1">The sequence shown here is derived from an EMBL/GenBank/DDBJ whole genome shotgun (WGS) entry which is preliminary data.</text>
</comment>
<dbReference type="Proteomes" id="UP001595556">
    <property type="component" value="Unassembled WGS sequence"/>
</dbReference>
<sequence length="94" mass="10613">MGAALEPTGQISDNSDHSNDLATIGCFPVSDVASIHHRIVELELEHRELDRSIEVLMAQPVIDELMVKRMKKRKLLIKDQITFLRLQLTPDIPA</sequence>
<proteinExistence type="predicted"/>
<dbReference type="EMBL" id="JBHRTI010000003">
    <property type="protein sequence ID" value="MFC3146805.1"/>
    <property type="molecule type" value="Genomic_DNA"/>
</dbReference>
<dbReference type="RefSeq" id="WP_377301314.1">
    <property type="nucleotide sequence ID" value="NZ_CP180191.1"/>
</dbReference>
<evidence type="ECO:0000313" key="2">
    <source>
        <dbReference type="Proteomes" id="UP001595556"/>
    </source>
</evidence>